<dbReference type="CDD" id="cd06262">
    <property type="entry name" value="metallo-hydrolase-like_MBL-fold"/>
    <property type="match status" value="1"/>
</dbReference>
<dbReference type="Pfam" id="PF00753">
    <property type="entry name" value="Lactamase_B"/>
    <property type="match status" value="1"/>
</dbReference>
<evidence type="ECO:0000256" key="2">
    <source>
        <dbReference type="ARBA" id="ARBA00022723"/>
    </source>
</evidence>
<evidence type="ECO:0000313" key="7">
    <source>
        <dbReference type="Proteomes" id="UP000613512"/>
    </source>
</evidence>
<keyword evidence="7" id="KW-1185">Reference proteome</keyword>
<dbReference type="PANTHER" id="PTHR46233:SF3">
    <property type="entry name" value="HYDROXYACYLGLUTATHIONE HYDROLASE GLOC"/>
    <property type="match status" value="1"/>
</dbReference>
<name>A0A916RTK5_9BACI</name>
<dbReference type="SUPFAM" id="SSF56281">
    <property type="entry name" value="Metallo-hydrolase/oxidoreductase"/>
    <property type="match status" value="1"/>
</dbReference>
<feature type="domain" description="Metallo-beta-lactamase" evidence="5">
    <location>
        <begin position="12"/>
        <end position="189"/>
    </location>
</feature>
<reference evidence="6" key="1">
    <citation type="journal article" date="2014" name="Int. J. Syst. Evol. Microbiol.">
        <title>Complete genome sequence of Corynebacterium casei LMG S-19264T (=DSM 44701T), isolated from a smear-ripened cheese.</title>
        <authorList>
            <consortium name="US DOE Joint Genome Institute (JGI-PGF)"/>
            <person name="Walter F."/>
            <person name="Albersmeier A."/>
            <person name="Kalinowski J."/>
            <person name="Ruckert C."/>
        </authorList>
    </citation>
    <scope>NUCLEOTIDE SEQUENCE</scope>
    <source>
        <strain evidence="6">CGMCC 1.12408</strain>
    </source>
</reference>
<reference evidence="6" key="2">
    <citation type="submission" date="2020-09" db="EMBL/GenBank/DDBJ databases">
        <authorList>
            <person name="Sun Q."/>
            <person name="Zhou Y."/>
        </authorList>
    </citation>
    <scope>NUCLEOTIDE SEQUENCE</scope>
    <source>
        <strain evidence="6">CGMCC 1.12408</strain>
    </source>
</reference>
<dbReference type="PANTHER" id="PTHR46233">
    <property type="entry name" value="HYDROXYACYLGLUTATHIONE HYDROLASE GLOC"/>
    <property type="match status" value="1"/>
</dbReference>
<evidence type="ECO:0000256" key="1">
    <source>
        <dbReference type="ARBA" id="ARBA00001947"/>
    </source>
</evidence>
<evidence type="ECO:0000313" key="6">
    <source>
        <dbReference type="EMBL" id="GGA68350.1"/>
    </source>
</evidence>
<comment type="caution">
    <text evidence="6">The sequence shown here is derived from an EMBL/GenBank/DDBJ whole genome shotgun (WGS) entry which is preliminary data.</text>
</comment>
<dbReference type="SMART" id="SM00849">
    <property type="entry name" value="Lactamase_B"/>
    <property type="match status" value="1"/>
</dbReference>
<keyword evidence="4" id="KW-0862">Zinc</keyword>
<evidence type="ECO:0000259" key="5">
    <source>
        <dbReference type="SMART" id="SM00849"/>
    </source>
</evidence>
<protein>
    <submittedName>
        <fullName evidence="6">Hydroxyacylglutathione hydrolase</fullName>
    </submittedName>
</protein>
<dbReference type="AlphaFoldDB" id="A0A916RTK5"/>
<proteinExistence type="predicted"/>
<dbReference type="InterPro" id="IPR051453">
    <property type="entry name" value="MBL_Glyoxalase_II"/>
</dbReference>
<dbReference type="InterPro" id="IPR001279">
    <property type="entry name" value="Metallo-B-lactamas"/>
</dbReference>
<sequence length="208" mass="23319">MQIKNFPLGALGTNCYILYKNKKAIIIDPGAEGDKVINWLTEEGVEPLAILLTHAHFDHIGAVEQLRNHYNIKVYMHALEKEWLKEPTLNGSSRFFGGEIKTASPDILLQPGKYQLDIFEMEIFHTPGHSPGSISFYFEKEGIIISGDVLFHRSIGRTDLPGGDFSVLEESIQRTIYPLADQTIVYPGHGPQTTIGEEKRLNPFVNAI</sequence>
<accession>A0A916RTK5</accession>
<dbReference type="Gene3D" id="3.60.15.10">
    <property type="entry name" value="Ribonuclease Z/Hydroxyacylglutathione hydrolase-like"/>
    <property type="match status" value="1"/>
</dbReference>
<dbReference type="InterPro" id="IPR036866">
    <property type="entry name" value="RibonucZ/Hydroxyglut_hydro"/>
</dbReference>
<dbReference type="GO" id="GO:0016787">
    <property type="term" value="F:hydrolase activity"/>
    <property type="evidence" value="ECO:0007669"/>
    <property type="project" value="UniProtKB-KW"/>
</dbReference>
<comment type="cofactor">
    <cofactor evidence="1">
        <name>Zn(2+)</name>
        <dbReference type="ChEBI" id="CHEBI:29105"/>
    </cofactor>
</comment>
<dbReference type="EMBL" id="BMEY01000004">
    <property type="protein sequence ID" value="GGA68350.1"/>
    <property type="molecule type" value="Genomic_DNA"/>
</dbReference>
<evidence type="ECO:0000256" key="4">
    <source>
        <dbReference type="ARBA" id="ARBA00022833"/>
    </source>
</evidence>
<keyword evidence="3 6" id="KW-0378">Hydrolase</keyword>
<dbReference type="RefSeq" id="WP_188383635.1">
    <property type="nucleotide sequence ID" value="NZ_BMEY01000004.1"/>
</dbReference>
<keyword evidence="2" id="KW-0479">Metal-binding</keyword>
<gene>
    <name evidence="6" type="ORF">GCM10008025_10410</name>
</gene>
<dbReference type="Proteomes" id="UP000613512">
    <property type="component" value="Unassembled WGS sequence"/>
</dbReference>
<organism evidence="6 7">
    <name type="scientific">Ornithinibacillus halotolerans</name>
    <dbReference type="NCBI Taxonomy" id="1274357"/>
    <lineage>
        <taxon>Bacteria</taxon>
        <taxon>Bacillati</taxon>
        <taxon>Bacillota</taxon>
        <taxon>Bacilli</taxon>
        <taxon>Bacillales</taxon>
        <taxon>Bacillaceae</taxon>
        <taxon>Ornithinibacillus</taxon>
    </lineage>
</organism>
<evidence type="ECO:0000256" key="3">
    <source>
        <dbReference type="ARBA" id="ARBA00022801"/>
    </source>
</evidence>
<dbReference type="GO" id="GO:0046872">
    <property type="term" value="F:metal ion binding"/>
    <property type="evidence" value="ECO:0007669"/>
    <property type="project" value="UniProtKB-KW"/>
</dbReference>